<evidence type="ECO:0000256" key="2">
    <source>
        <dbReference type="ARBA" id="ARBA00022980"/>
    </source>
</evidence>
<sequence length="156" mass="17319">MSLVNLAHVCSHIQNCSRNRVPLAAVSMTRLHLQVCAGLYKEGFLSSIQRGDANKPDETFIPATPQNIATRKLWLGLKYDGFNPVLSKLRLISKPSHKFVLDEYQLRDLAVGKEVRKISPLAPGEAIFVKINNDDVVEIREAVAKRLGGQLLCRAS</sequence>
<protein>
    <submittedName>
        <fullName evidence="4">Ribosomal protein S8</fullName>
    </submittedName>
</protein>
<dbReference type="AlphaFoldDB" id="A0A1E3PGR5"/>
<reference evidence="4 5" key="1">
    <citation type="journal article" date="2016" name="Proc. Natl. Acad. Sci. U.S.A.">
        <title>Comparative genomics of biotechnologically important yeasts.</title>
        <authorList>
            <person name="Riley R."/>
            <person name="Haridas S."/>
            <person name="Wolfe K.H."/>
            <person name="Lopes M.R."/>
            <person name="Hittinger C.T."/>
            <person name="Goeker M."/>
            <person name="Salamov A.A."/>
            <person name="Wisecaver J.H."/>
            <person name="Long T.M."/>
            <person name="Calvey C.H."/>
            <person name="Aerts A.L."/>
            <person name="Barry K.W."/>
            <person name="Choi C."/>
            <person name="Clum A."/>
            <person name="Coughlan A.Y."/>
            <person name="Deshpande S."/>
            <person name="Douglass A.P."/>
            <person name="Hanson S.J."/>
            <person name="Klenk H.-P."/>
            <person name="LaButti K.M."/>
            <person name="Lapidus A."/>
            <person name="Lindquist E.A."/>
            <person name="Lipzen A.M."/>
            <person name="Meier-Kolthoff J.P."/>
            <person name="Ohm R.A."/>
            <person name="Otillar R.P."/>
            <person name="Pangilinan J.L."/>
            <person name="Peng Y."/>
            <person name="Rokas A."/>
            <person name="Rosa C.A."/>
            <person name="Scheuner C."/>
            <person name="Sibirny A.A."/>
            <person name="Slot J.C."/>
            <person name="Stielow J.B."/>
            <person name="Sun H."/>
            <person name="Kurtzman C.P."/>
            <person name="Blackwell M."/>
            <person name="Grigoriev I.V."/>
            <person name="Jeffries T.W."/>
        </authorList>
    </citation>
    <scope>NUCLEOTIDE SEQUENCE [LARGE SCALE GENOMIC DNA]</scope>
    <source>
        <strain evidence="4 5">DSM 6958</strain>
    </source>
</reference>
<dbReference type="GO" id="GO:1990904">
    <property type="term" value="C:ribonucleoprotein complex"/>
    <property type="evidence" value="ECO:0007669"/>
    <property type="project" value="UniProtKB-KW"/>
</dbReference>
<dbReference type="GO" id="GO:0003735">
    <property type="term" value="F:structural constituent of ribosome"/>
    <property type="evidence" value="ECO:0007669"/>
    <property type="project" value="InterPro"/>
</dbReference>
<evidence type="ECO:0000256" key="3">
    <source>
        <dbReference type="ARBA" id="ARBA00023274"/>
    </source>
</evidence>
<dbReference type="GO" id="GO:0006412">
    <property type="term" value="P:translation"/>
    <property type="evidence" value="ECO:0007669"/>
    <property type="project" value="InterPro"/>
</dbReference>
<dbReference type="EMBL" id="KV454411">
    <property type="protein sequence ID" value="ODQ64581.1"/>
    <property type="molecule type" value="Genomic_DNA"/>
</dbReference>
<proteinExistence type="inferred from homology"/>
<dbReference type="FunFam" id="3.30.1370.30:FF:000006">
    <property type="entry name" value="40S ribosomal protein S8"/>
    <property type="match status" value="1"/>
</dbReference>
<comment type="similarity">
    <text evidence="1">Belongs to the universal ribosomal protein uS8 family.</text>
</comment>
<dbReference type="Proteomes" id="UP000095009">
    <property type="component" value="Unassembled WGS sequence"/>
</dbReference>
<dbReference type="STRING" id="857566.A0A1E3PGR5"/>
<gene>
    <name evidence="4" type="ORF">NADFUDRAFT_71039</name>
</gene>
<evidence type="ECO:0000313" key="4">
    <source>
        <dbReference type="EMBL" id="ODQ64581.1"/>
    </source>
</evidence>
<evidence type="ECO:0000313" key="5">
    <source>
        <dbReference type="Proteomes" id="UP000095009"/>
    </source>
</evidence>
<dbReference type="Gene3D" id="3.30.1370.30">
    <property type="match status" value="1"/>
</dbReference>
<dbReference type="Pfam" id="PF00410">
    <property type="entry name" value="Ribosomal_S8"/>
    <property type="match status" value="1"/>
</dbReference>
<dbReference type="SUPFAM" id="SSF56047">
    <property type="entry name" value="Ribosomal protein S8"/>
    <property type="match status" value="1"/>
</dbReference>
<dbReference type="InterPro" id="IPR035987">
    <property type="entry name" value="Ribosomal_uS8_sf"/>
</dbReference>
<name>A0A1E3PGR5_9ASCO</name>
<organism evidence="4 5">
    <name type="scientific">Nadsonia fulvescens var. elongata DSM 6958</name>
    <dbReference type="NCBI Taxonomy" id="857566"/>
    <lineage>
        <taxon>Eukaryota</taxon>
        <taxon>Fungi</taxon>
        <taxon>Dikarya</taxon>
        <taxon>Ascomycota</taxon>
        <taxon>Saccharomycotina</taxon>
        <taxon>Dipodascomycetes</taxon>
        <taxon>Dipodascales</taxon>
        <taxon>Dipodascales incertae sedis</taxon>
        <taxon>Nadsonia</taxon>
    </lineage>
</organism>
<dbReference type="GO" id="GO:0005840">
    <property type="term" value="C:ribosome"/>
    <property type="evidence" value="ECO:0007669"/>
    <property type="project" value="UniProtKB-KW"/>
</dbReference>
<accession>A0A1E3PGR5</accession>
<keyword evidence="3" id="KW-0687">Ribonucleoprotein</keyword>
<dbReference type="InterPro" id="IPR000630">
    <property type="entry name" value="Ribosomal_uS8"/>
</dbReference>
<keyword evidence="5" id="KW-1185">Reference proteome</keyword>
<dbReference type="OrthoDB" id="409928at2759"/>
<evidence type="ECO:0000256" key="1">
    <source>
        <dbReference type="ARBA" id="ARBA00006471"/>
    </source>
</evidence>
<keyword evidence="2 4" id="KW-0689">Ribosomal protein</keyword>